<accession>A0A183K7R3</accession>
<sequence length="106" mass="11529">MSHLTIRATVYLGTLNARTMAAYAPLGVTGANNELVEARPIVVEGSRQEILDPGFVLFGTRQEGVRVILRRMILPGGFDPVSPSFTVRDVTSELSGPRPTSCRIEM</sequence>
<proteinExistence type="predicted"/>
<name>A0A183K7R3_9TREM</name>
<organism evidence="3">
    <name type="scientific">Schistosoma curassoni</name>
    <dbReference type="NCBI Taxonomy" id="6186"/>
    <lineage>
        <taxon>Eukaryota</taxon>
        <taxon>Metazoa</taxon>
        <taxon>Spiralia</taxon>
        <taxon>Lophotrochozoa</taxon>
        <taxon>Platyhelminthes</taxon>
        <taxon>Trematoda</taxon>
        <taxon>Digenea</taxon>
        <taxon>Strigeidida</taxon>
        <taxon>Schistosomatoidea</taxon>
        <taxon>Schistosomatidae</taxon>
        <taxon>Schistosoma</taxon>
    </lineage>
</organism>
<reference evidence="1 2" key="2">
    <citation type="submission" date="2018-11" db="EMBL/GenBank/DDBJ databases">
        <authorList>
            <consortium name="Pathogen Informatics"/>
        </authorList>
    </citation>
    <scope>NUCLEOTIDE SEQUENCE [LARGE SCALE GENOMIC DNA]</scope>
    <source>
        <strain evidence="1">Dakar</strain>
        <strain evidence="2">Dakar, Senegal</strain>
    </source>
</reference>
<dbReference type="AlphaFoldDB" id="A0A183K7R3"/>
<evidence type="ECO:0000313" key="3">
    <source>
        <dbReference type="WBParaSite" id="SCUD_0001104201-mRNA-1"/>
    </source>
</evidence>
<gene>
    <name evidence="1" type="ORF">SCUD_LOCUS11042</name>
</gene>
<reference evidence="3" key="1">
    <citation type="submission" date="2016-06" db="UniProtKB">
        <authorList>
            <consortium name="WormBaseParasite"/>
        </authorList>
    </citation>
    <scope>IDENTIFICATION</scope>
</reference>
<dbReference type="EMBL" id="UZAK01034147">
    <property type="protein sequence ID" value="VDP42728.1"/>
    <property type="molecule type" value="Genomic_DNA"/>
</dbReference>
<evidence type="ECO:0000313" key="1">
    <source>
        <dbReference type="EMBL" id="VDP42728.1"/>
    </source>
</evidence>
<dbReference type="WBParaSite" id="SCUD_0001104201-mRNA-1">
    <property type="protein sequence ID" value="SCUD_0001104201-mRNA-1"/>
    <property type="gene ID" value="SCUD_0001104201"/>
</dbReference>
<evidence type="ECO:0000313" key="2">
    <source>
        <dbReference type="Proteomes" id="UP000279833"/>
    </source>
</evidence>
<keyword evidence="2" id="KW-1185">Reference proteome</keyword>
<protein>
    <submittedName>
        <fullName evidence="3">MOSC domain-containing protein</fullName>
    </submittedName>
</protein>
<dbReference type="Proteomes" id="UP000279833">
    <property type="component" value="Unassembled WGS sequence"/>
</dbReference>